<dbReference type="Gene3D" id="1.20.81.30">
    <property type="entry name" value="Type II secretion system (T2SS), domain F"/>
    <property type="match status" value="2"/>
</dbReference>
<accession>A0A1F6ARS1</accession>
<evidence type="ECO:0000256" key="1">
    <source>
        <dbReference type="ARBA" id="ARBA00004429"/>
    </source>
</evidence>
<feature type="transmembrane region" description="Helical" evidence="8">
    <location>
        <begin position="166"/>
        <end position="189"/>
    </location>
</feature>
<name>A0A1F6ARS1_9BACT</name>
<dbReference type="InterPro" id="IPR018076">
    <property type="entry name" value="T2SS_GspF_dom"/>
</dbReference>
<dbReference type="InterPro" id="IPR003004">
    <property type="entry name" value="GspF/PilC"/>
</dbReference>
<evidence type="ECO:0000256" key="3">
    <source>
        <dbReference type="ARBA" id="ARBA00022475"/>
    </source>
</evidence>
<protein>
    <recommendedName>
        <fullName evidence="9">Type II secretion system protein GspF domain-containing protein</fullName>
    </recommendedName>
</protein>
<evidence type="ECO:0000256" key="6">
    <source>
        <dbReference type="ARBA" id="ARBA00022989"/>
    </source>
</evidence>
<comment type="subcellular location">
    <subcellularLocation>
        <location evidence="1">Cell inner membrane</location>
        <topology evidence="1">Multi-pass membrane protein</topology>
    </subcellularLocation>
</comment>
<evidence type="ECO:0000313" key="11">
    <source>
        <dbReference type="Proteomes" id="UP000176609"/>
    </source>
</evidence>
<evidence type="ECO:0000313" key="10">
    <source>
        <dbReference type="EMBL" id="OGG26977.1"/>
    </source>
</evidence>
<evidence type="ECO:0000256" key="8">
    <source>
        <dbReference type="SAM" id="Phobius"/>
    </source>
</evidence>
<dbReference type="FunFam" id="1.20.81.30:FF:000001">
    <property type="entry name" value="Type II secretion system protein F"/>
    <property type="match status" value="2"/>
</dbReference>
<feature type="transmembrane region" description="Helical" evidence="8">
    <location>
        <begin position="209"/>
        <end position="236"/>
    </location>
</feature>
<feature type="domain" description="Type II secretion system protein GspF" evidence="9">
    <location>
        <begin position="271"/>
        <end position="392"/>
    </location>
</feature>
<proteinExistence type="inferred from homology"/>
<evidence type="ECO:0000256" key="2">
    <source>
        <dbReference type="ARBA" id="ARBA00005745"/>
    </source>
</evidence>
<comment type="similarity">
    <text evidence="2">Belongs to the GSP F family.</text>
</comment>
<dbReference type="PANTHER" id="PTHR30012:SF0">
    <property type="entry name" value="TYPE II SECRETION SYSTEM PROTEIN F-RELATED"/>
    <property type="match status" value="1"/>
</dbReference>
<dbReference type="Pfam" id="PF00482">
    <property type="entry name" value="T2SSF"/>
    <property type="match status" value="2"/>
</dbReference>
<dbReference type="PANTHER" id="PTHR30012">
    <property type="entry name" value="GENERAL SECRETION PATHWAY PROTEIN"/>
    <property type="match status" value="1"/>
</dbReference>
<evidence type="ECO:0000256" key="7">
    <source>
        <dbReference type="ARBA" id="ARBA00023136"/>
    </source>
</evidence>
<keyword evidence="5 8" id="KW-0812">Transmembrane</keyword>
<dbReference type="GO" id="GO:0005886">
    <property type="term" value="C:plasma membrane"/>
    <property type="evidence" value="ECO:0007669"/>
    <property type="project" value="UniProtKB-SubCell"/>
</dbReference>
<evidence type="ECO:0000256" key="5">
    <source>
        <dbReference type="ARBA" id="ARBA00022692"/>
    </source>
</evidence>
<feature type="transmembrane region" description="Helical" evidence="8">
    <location>
        <begin position="373"/>
        <end position="394"/>
    </location>
</feature>
<gene>
    <name evidence="10" type="ORF">A2960_02410</name>
</gene>
<dbReference type="EMBL" id="MFJR01000007">
    <property type="protein sequence ID" value="OGG26977.1"/>
    <property type="molecule type" value="Genomic_DNA"/>
</dbReference>
<feature type="domain" description="Type II secretion system protein GspF" evidence="9">
    <location>
        <begin position="67"/>
        <end position="190"/>
    </location>
</feature>
<dbReference type="InterPro" id="IPR042094">
    <property type="entry name" value="T2SS_GspF_sf"/>
</dbReference>
<sequence>MAHFSFIAKDTSGKTQKGLVESQNIKQANNLLHERGYYIIELKEVISNSLTTSFKRSGVSFNDLVNFTRQLSTMITAGLTLIESLVILKQQLNKKSLVTLVGQLEEEVQGGKSFASTLEKFPKVFPPVYLALVRAGEASGKLDVILGRLADNLEKSRNFKSKVKGALIYPLIVVSGMTTVFVIIMTVVVPRLTSLYKEFGVDLPLPTQILISISGFVVNTWWLVLLLLIIGFFSFLKFRSSWFGEHFLASISLNIPVFGVLIKEATLVEITRTMAILIDGGIPILTALDISRDASGNILFKEAFTAASKKVEKGYPLSEPLSQNKLFPPILSQMVSVGEQTGKLGDSLTKLSRYFETEAETAVTSLTTIIEPLIMIVLGLGVGFLVMAVLLPIYSLTSKF</sequence>
<dbReference type="Proteomes" id="UP000176609">
    <property type="component" value="Unassembled WGS sequence"/>
</dbReference>
<keyword evidence="3" id="KW-1003">Cell membrane</keyword>
<keyword evidence="7 8" id="KW-0472">Membrane</keyword>
<comment type="caution">
    <text evidence="10">The sequence shown here is derived from an EMBL/GenBank/DDBJ whole genome shotgun (WGS) entry which is preliminary data.</text>
</comment>
<keyword evidence="6 8" id="KW-1133">Transmembrane helix</keyword>
<evidence type="ECO:0000256" key="4">
    <source>
        <dbReference type="ARBA" id="ARBA00022519"/>
    </source>
</evidence>
<dbReference type="AlphaFoldDB" id="A0A1F6ARS1"/>
<evidence type="ECO:0000259" key="9">
    <source>
        <dbReference type="Pfam" id="PF00482"/>
    </source>
</evidence>
<organism evidence="10 11">
    <name type="scientific">Candidatus Gottesmanbacteria bacterium RIFCSPLOWO2_01_FULL_39_12b</name>
    <dbReference type="NCBI Taxonomy" id="1798388"/>
    <lineage>
        <taxon>Bacteria</taxon>
        <taxon>Candidatus Gottesmaniibacteriota</taxon>
    </lineage>
</organism>
<dbReference type="PRINTS" id="PR00812">
    <property type="entry name" value="BCTERIALGSPF"/>
</dbReference>
<dbReference type="GO" id="GO:0015628">
    <property type="term" value="P:protein secretion by the type II secretion system"/>
    <property type="evidence" value="ECO:0007669"/>
    <property type="project" value="TreeGrafter"/>
</dbReference>
<keyword evidence="4" id="KW-0997">Cell inner membrane</keyword>
<reference evidence="10 11" key="1">
    <citation type="journal article" date="2016" name="Nat. Commun.">
        <title>Thousands of microbial genomes shed light on interconnected biogeochemical processes in an aquifer system.</title>
        <authorList>
            <person name="Anantharaman K."/>
            <person name="Brown C.T."/>
            <person name="Hug L.A."/>
            <person name="Sharon I."/>
            <person name="Castelle C.J."/>
            <person name="Probst A.J."/>
            <person name="Thomas B.C."/>
            <person name="Singh A."/>
            <person name="Wilkins M.J."/>
            <person name="Karaoz U."/>
            <person name="Brodie E.L."/>
            <person name="Williams K.H."/>
            <person name="Hubbard S.S."/>
            <person name="Banfield J.F."/>
        </authorList>
    </citation>
    <scope>NUCLEOTIDE SEQUENCE [LARGE SCALE GENOMIC DNA]</scope>
</reference>